<accession>A0A6F9XJJ2</accession>
<proteinExistence type="predicted"/>
<sequence length="173" mass="20610">MDEENKDIPAVEDDPKVVDQQEERNPNYTYFDEIYKMFLSMVDDYTFDGVDDEVLDKILFDYFDGARQMFINFLPCDMYDADMDEKHFNFKMVRYDMTLLAKAMKLEWVRSKEYSEELMTKSIGDRDYNAIQGYPLLKELRNTDKQLTKEINIMRQRREYGQADLLGEMVTGG</sequence>
<dbReference type="Proteomes" id="UP000494265">
    <property type="component" value="Unassembled WGS sequence"/>
</dbReference>
<reference evidence="1" key="1">
    <citation type="submission" date="2019-10" db="EMBL/GenBank/DDBJ databases">
        <title>Lactobacillus agilis SY212 Whole Genome Sequencing Project.</title>
        <authorList>
            <person name="Suzuki S."/>
            <person name="Endo A."/>
            <person name="Maeno S."/>
            <person name="Shiwa Y."/>
            <person name="Matsutani M."/>
            <person name="Kajikawa A."/>
        </authorList>
    </citation>
    <scope>NUCLEOTIDE SEQUENCE</scope>
    <source>
        <strain evidence="1">SY212</strain>
    </source>
</reference>
<gene>
    <name evidence="1" type="ORF">SY212_04460</name>
</gene>
<protein>
    <submittedName>
        <fullName evidence="1">Phage-associated protein</fullName>
    </submittedName>
</protein>
<dbReference type="AlphaFoldDB" id="A0A6F9XJJ2"/>
<dbReference type="EMBL" id="BLAM01000054">
    <property type="protein sequence ID" value="GET05416.1"/>
    <property type="molecule type" value="Genomic_DNA"/>
</dbReference>
<dbReference type="RefSeq" id="WP_191996156.1">
    <property type="nucleotide sequence ID" value="NZ_BLAM01000054.1"/>
</dbReference>
<evidence type="ECO:0000313" key="1">
    <source>
        <dbReference type="EMBL" id="GET05416.1"/>
    </source>
</evidence>
<comment type="caution">
    <text evidence="1">The sequence shown here is derived from an EMBL/GenBank/DDBJ whole genome shotgun (WGS) entry which is preliminary data.</text>
</comment>
<name>A0A6F9XJJ2_9LACO</name>
<organism evidence="1">
    <name type="scientific">Ligilactobacillus agilis</name>
    <dbReference type="NCBI Taxonomy" id="1601"/>
    <lineage>
        <taxon>Bacteria</taxon>
        <taxon>Bacillati</taxon>
        <taxon>Bacillota</taxon>
        <taxon>Bacilli</taxon>
        <taxon>Lactobacillales</taxon>
        <taxon>Lactobacillaceae</taxon>
        <taxon>Ligilactobacillus</taxon>
    </lineage>
</organism>